<accession>A0A816JCC5</accession>
<name>A0A816JCC5_BRANA</name>
<organism evidence="1">
    <name type="scientific">Brassica napus</name>
    <name type="common">Rape</name>
    <dbReference type="NCBI Taxonomy" id="3708"/>
    <lineage>
        <taxon>Eukaryota</taxon>
        <taxon>Viridiplantae</taxon>
        <taxon>Streptophyta</taxon>
        <taxon>Embryophyta</taxon>
        <taxon>Tracheophyta</taxon>
        <taxon>Spermatophyta</taxon>
        <taxon>Magnoliopsida</taxon>
        <taxon>eudicotyledons</taxon>
        <taxon>Gunneridae</taxon>
        <taxon>Pentapetalae</taxon>
        <taxon>rosids</taxon>
        <taxon>malvids</taxon>
        <taxon>Brassicales</taxon>
        <taxon>Brassicaceae</taxon>
        <taxon>Brassiceae</taxon>
        <taxon>Brassica</taxon>
    </lineage>
</organism>
<dbReference type="Proteomes" id="UP001295469">
    <property type="component" value="Chromosome C09"/>
</dbReference>
<proteinExistence type="predicted"/>
<dbReference type="EMBL" id="HG994373">
    <property type="protein sequence ID" value="CAF1762058.1"/>
    <property type="molecule type" value="Genomic_DNA"/>
</dbReference>
<gene>
    <name evidence="1" type="ORF">DARMORV10_C09P46480.1</name>
</gene>
<protein>
    <submittedName>
        <fullName evidence="1">(rape) hypothetical protein</fullName>
    </submittedName>
</protein>
<reference evidence="1" key="1">
    <citation type="submission" date="2021-01" db="EMBL/GenBank/DDBJ databases">
        <authorList>
            <consortium name="Genoscope - CEA"/>
            <person name="William W."/>
        </authorList>
    </citation>
    <scope>NUCLEOTIDE SEQUENCE</scope>
</reference>
<sequence length="65" mass="7460">MGEYTGEVRKLASKMMVVMDENLGLLKGYIKKAFTEGMDDGKDTTFFGTQVFTLNTLKFLNRWLE</sequence>
<dbReference type="AlphaFoldDB" id="A0A816JCC5"/>
<evidence type="ECO:0000313" key="1">
    <source>
        <dbReference type="EMBL" id="CAF1762058.1"/>
    </source>
</evidence>